<protein>
    <recommendedName>
        <fullName evidence="2">MHD domain-containing protein</fullName>
    </recommendedName>
</protein>
<dbReference type="AlphaFoldDB" id="A0AAD3CRV2"/>
<evidence type="ECO:0000313" key="4">
    <source>
        <dbReference type="Proteomes" id="UP001054902"/>
    </source>
</evidence>
<sequence length="310" mass="34567">MSTERDPFDDLVFRHVSPRAKDVTSSNSNTPSNNSIGNTSRRSPPARRPPRVIVKLYIHEEVSSTQDKSESIDEISSHVLLDGKVEASITTHHPLNPPFSMRISDPDYPEETQNVFQFASNLMTFYGPSEFNTLCVPKAMTQNYNKVKLATYHRSVTKKFMPILVQVKVIRVGADGEFCRVAVQIRSNLNNAGSVGDIDIAMAVPPTVLSKTLSIVAGPGNGYFDEMKRVVRWKVKELEQGSSVVFGAECKVLPSLSPEEVPKFPLMLRCNSVEDTVSSLQIDCRQLDEEHPVNLAVSINRSFQLLHRLP</sequence>
<dbReference type="InterPro" id="IPR028565">
    <property type="entry name" value="MHD"/>
</dbReference>
<comment type="caution">
    <text evidence="3">The sequence shown here is derived from an EMBL/GenBank/DDBJ whole genome shotgun (WGS) entry which is preliminary data.</text>
</comment>
<dbReference type="PROSITE" id="PS51072">
    <property type="entry name" value="MHD"/>
    <property type="match status" value="1"/>
</dbReference>
<evidence type="ECO:0000256" key="1">
    <source>
        <dbReference type="SAM" id="MobiDB-lite"/>
    </source>
</evidence>
<feature type="compositionally biased region" description="Low complexity" evidence="1">
    <location>
        <begin position="24"/>
        <end position="43"/>
    </location>
</feature>
<accession>A0AAD3CRV2</accession>
<gene>
    <name evidence="3" type="ORF">CTEN210_07423</name>
</gene>
<dbReference type="InterPro" id="IPR036168">
    <property type="entry name" value="AP2_Mu_C_sf"/>
</dbReference>
<proteinExistence type="predicted"/>
<feature type="region of interest" description="Disordered" evidence="1">
    <location>
        <begin position="1"/>
        <end position="49"/>
    </location>
</feature>
<dbReference type="EMBL" id="BLLK01000045">
    <property type="protein sequence ID" value="GFH50947.1"/>
    <property type="molecule type" value="Genomic_DNA"/>
</dbReference>
<evidence type="ECO:0000313" key="3">
    <source>
        <dbReference type="EMBL" id="GFH50947.1"/>
    </source>
</evidence>
<dbReference type="Proteomes" id="UP001054902">
    <property type="component" value="Unassembled WGS sequence"/>
</dbReference>
<reference evidence="3 4" key="1">
    <citation type="journal article" date="2021" name="Sci. Rep.">
        <title>The genome of the diatom Chaetoceros tenuissimus carries an ancient integrated fragment of an extant virus.</title>
        <authorList>
            <person name="Hongo Y."/>
            <person name="Kimura K."/>
            <person name="Takaki Y."/>
            <person name="Yoshida Y."/>
            <person name="Baba S."/>
            <person name="Kobayashi G."/>
            <person name="Nagasaki K."/>
            <person name="Hano T."/>
            <person name="Tomaru Y."/>
        </authorList>
    </citation>
    <scope>NUCLEOTIDE SEQUENCE [LARGE SCALE GENOMIC DNA]</scope>
    <source>
        <strain evidence="3 4">NIES-3715</strain>
    </source>
</reference>
<evidence type="ECO:0000259" key="2">
    <source>
        <dbReference type="PROSITE" id="PS51072"/>
    </source>
</evidence>
<keyword evidence="4" id="KW-1185">Reference proteome</keyword>
<feature type="domain" description="MHD" evidence="2">
    <location>
        <begin position="51"/>
        <end position="310"/>
    </location>
</feature>
<organism evidence="3 4">
    <name type="scientific">Chaetoceros tenuissimus</name>
    <dbReference type="NCBI Taxonomy" id="426638"/>
    <lineage>
        <taxon>Eukaryota</taxon>
        <taxon>Sar</taxon>
        <taxon>Stramenopiles</taxon>
        <taxon>Ochrophyta</taxon>
        <taxon>Bacillariophyta</taxon>
        <taxon>Coscinodiscophyceae</taxon>
        <taxon>Chaetocerotophycidae</taxon>
        <taxon>Chaetocerotales</taxon>
        <taxon>Chaetocerotaceae</taxon>
        <taxon>Chaetoceros</taxon>
    </lineage>
</organism>
<name>A0AAD3CRV2_9STRA</name>
<dbReference type="Gene3D" id="2.60.40.1170">
    <property type="entry name" value="Mu homology domain, subdomain B"/>
    <property type="match status" value="1"/>
</dbReference>
<feature type="compositionally biased region" description="Basic and acidic residues" evidence="1">
    <location>
        <begin position="1"/>
        <end position="13"/>
    </location>
</feature>
<dbReference type="SUPFAM" id="SSF49447">
    <property type="entry name" value="Second domain of Mu2 adaptin subunit (ap50) of ap2 adaptor"/>
    <property type="match status" value="1"/>
</dbReference>